<accession>A0A1X2BAC0</accession>
<feature type="binding site" evidence="10">
    <location>
        <begin position="200"/>
        <end position="202"/>
    </location>
    <ligand>
        <name>FAD</name>
        <dbReference type="ChEBI" id="CHEBI:57692"/>
    </ligand>
</feature>
<dbReference type="GO" id="GO:0000166">
    <property type="term" value="F:nucleotide binding"/>
    <property type="evidence" value="ECO:0007669"/>
    <property type="project" value="UniProtKB-KW"/>
</dbReference>
<feature type="binding site" evidence="9">
    <location>
        <position position="301"/>
    </location>
    <ligand>
        <name>substrate</name>
    </ligand>
</feature>
<keyword evidence="6" id="KW-0560">Oxidoreductase</keyword>
<dbReference type="STRING" id="486698.AWC22_05560"/>
<dbReference type="GeneID" id="93496246"/>
<dbReference type="RefSeq" id="WP_085253141.1">
    <property type="nucleotide sequence ID" value="NZ_CAJMWJ010000001.1"/>
</dbReference>
<dbReference type="SUPFAM" id="SSF51730">
    <property type="entry name" value="FAD-linked oxidoreductase"/>
    <property type="match status" value="1"/>
</dbReference>
<feature type="domain" description="Proline dehydrogenase" evidence="11">
    <location>
        <begin position="52"/>
        <end position="313"/>
    </location>
</feature>
<evidence type="ECO:0000256" key="3">
    <source>
        <dbReference type="ARBA" id="ARBA00022630"/>
    </source>
</evidence>
<evidence type="ECO:0000256" key="9">
    <source>
        <dbReference type="PIRSR" id="PIRSR000196-1"/>
    </source>
</evidence>
<dbReference type="EC" id="1.5.5.2" evidence="2"/>
<keyword evidence="3" id="KW-0285">Flavoprotein</keyword>
<feature type="binding site" evidence="10">
    <location>
        <position position="176"/>
    </location>
    <ligand>
        <name>FAD</name>
        <dbReference type="ChEBI" id="CHEBI:57692"/>
    </ligand>
</feature>
<evidence type="ECO:0000256" key="2">
    <source>
        <dbReference type="ARBA" id="ARBA00012695"/>
    </source>
</evidence>
<feature type="binding site" evidence="9">
    <location>
        <position position="110"/>
    </location>
    <ligand>
        <name>substrate</name>
    </ligand>
</feature>
<comment type="caution">
    <text evidence="12">The sequence shown here is derived from an EMBL/GenBank/DDBJ whole genome shotgun (WGS) entry which is preliminary data.</text>
</comment>
<dbReference type="OrthoDB" id="9773461at2"/>
<reference evidence="12 13" key="1">
    <citation type="submission" date="2016-01" db="EMBL/GenBank/DDBJ databases">
        <title>The new phylogeny of the genus Mycobacterium.</title>
        <authorList>
            <person name="Tarcisio F."/>
            <person name="Conor M."/>
            <person name="Antonella G."/>
            <person name="Elisabetta G."/>
            <person name="Giulia F.S."/>
            <person name="Sara T."/>
            <person name="Anna F."/>
            <person name="Clotilde B."/>
            <person name="Roberto B."/>
            <person name="Veronica D.S."/>
            <person name="Fabio R."/>
            <person name="Monica P."/>
            <person name="Olivier J."/>
            <person name="Enrico T."/>
            <person name="Nicola S."/>
        </authorList>
    </citation>
    <scope>NUCLEOTIDE SEQUENCE [LARGE SCALE GENOMIC DNA]</scope>
    <source>
        <strain evidence="12 13">DSM 45176</strain>
    </source>
</reference>
<comment type="pathway">
    <text evidence="1">Amino-acid degradation; L-proline degradation into L-glutamate; L-glutamate from L-proline: step 1/2.</text>
</comment>
<comment type="catalytic activity">
    <reaction evidence="8">
        <text>L-proline + a quinone = (S)-1-pyrroline-5-carboxylate + a quinol + H(+)</text>
        <dbReference type="Rhea" id="RHEA:23784"/>
        <dbReference type="ChEBI" id="CHEBI:15378"/>
        <dbReference type="ChEBI" id="CHEBI:17388"/>
        <dbReference type="ChEBI" id="CHEBI:24646"/>
        <dbReference type="ChEBI" id="CHEBI:60039"/>
        <dbReference type="ChEBI" id="CHEBI:132124"/>
        <dbReference type="EC" id="1.5.5.2"/>
    </reaction>
</comment>
<keyword evidence="5 10" id="KW-0274">FAD</keyword>
<dbReference type="InterPro" id="IPR002872">
    <property type="entry name" value="Proline_DH_dom"/>
</dbReference>
<dbReference type="PIRSF" id="PIRSF000196">
    <property type="entry name" value="Pro_dehydrog"/>
    <property type="match status" value="1"/>
</dbReference>
<dbReference type="InterPro" id="IPR029041">
    <property type="entry name" value="FAD-linked_oxidoreductase-like"/>
</dbReference>
<keyword evidence="7" id="KW-0642">Proline metabolism</keyword>
<evidence type="ECO:0000256" key="6">
    <source>
        <dbReference type="ARBA" id="ARBA00023002"/>
    </source>
</evidence>
<evidence type="ECO:0000256" key="10">
    <source>
        <dbReference type="PIRSR" id="PIRSR000196-2"/>
    </source>
</evidence>
<dbReference type="EMBL" id="LQPQ01000233">
    <property type="protein sequence ID" value="ORW60557.1"/>
    <property type="molecule type" value="Genomic_DNA"/>
</dbReference>
<dbReference type="Proteomes" id="UP000193087">
    <property type="component" value="Unassembled WGS sequence"/>
</dbReference>
<dbReference type="Pfam" id="PF01619">
    <property type="entry name" value="Pro_dh"/>
    <property type="match status" value="1"/>
</dbReference>
<feature type="binding site" evidence="9">
    <location>
        <position position="302"/>
    </location>
    <ligand>
        <name>substrate</name>
    </ligand>
</feature>
<dbReference type="GO" id="GO:0010133">
    <property type="term" value="P:L-proline catabolic process to L-glutamate"/>
    <property type="evidence" value="ECO:0007669"/>
    <property type="project" value="UniProtKB-UniPathway"/>
</dbReference>
<sequence length="322" mass="35340">MTRLFAHTVRPALLVASRADRLRRIVERSPVTRSVVRRFVPGDSLDDVLGCVAALRDSGRYVSVDYLGENVTDVGDAAASVQAYLDLLDALGRRSDTAGDGVRPLEVSLKLSALGQALDHDGPKIALDNARTVCERAQQVGVWVTVDAEDHSTTDSTLSISGDLRVDFPWLGTVLQAYLRRTFGDCEELATVGARVRLCKGAYEEPASVAYRNGAEITDSYLKCLRVLMAGSGYPMVATHDPSLIAAVPAMARESGRGAGDFEYQMLYGIRDDEQRRLAASGNQVRVYVPFGTQWYGYFMRRLAERPANLAFFARALAERQR</sequence>
<gene>
    <name evidence="12" type="ORF">AWC22_05560</name>
</gene>
<evidence type="ECO:0000313" key="12">
    <source>
        <dbReference type="EMBL" id="ORW60557.1"/>
    </source>
</evidence>
<proteinExistence type="predicted"/>
<dbReference type="InterPro" id="IPR015659">
    <property type="entry name" value="Proline_oxidase"/>
</dbReference>
<dbReference type="Gene3D" id="3.20.20.220">
    <property type="match status" value="1"/>
</dbReference>
<keyword evidence="4 10" id="KW-0547">Nucleotide-binding</keyword>
<evidence type="ECO:0000256" key="7">
    <source>
        <dbReference type="ARBA" id="ARBA00023062"/>
    </source>
</evidence>
<dbReference type="PANTHER" id="PTHR13914:SF0">
    <property type="entry name" value="PROLINE DEHYDROGENASE 1, MITOCHONDRIAL"/>
    <property type="match status" value="1"/>
</dbReference>
<name>A0A1X2BAC0_9MYCO</name>
<feature type="binding site" evidence="10">
    <location>
        <begin position="239"/>
        <end position="240"/>
    </location>
    <ligand>
        <name>FAD</name>
        <dbReference type="ChEBI" id="CHEBI:57692"/>
    </ligand>
</feature>
<protein>
    <recommendedName>
        <fullName evidence="2">proline dehydrogenase</fullName>
        <ecNumber evidence="2">1.5.5.2</ecNumber>
    </recommendedName>
</protein>
<dbReference type="GO" id="GO:0004657">
    <property type="term" value="F:proline dehydrogenase activity"/>
    <property type="evidence" value="ECO:0007669"/>
    <property type="project" value="UniProtKB-EC"/>
</dbReference>
<evidence type="ECO:0000313" key="13">
    <source>
        <dbReference type="Proteomes" id="UP000193087"/>
    </source>
</evidence>
<evidence type="ECO:0000256" key="5">
    <source>
        <dbReference type="ARBA" id="ARBA00022827"/>
    </source>
</evidence>
<dbReference type="AlphaFoldDB" id="A0A1X2BAC0"/>
<dbReference type="InterPro" id="IPR008219">
    <property type="entry name" value="PRODH_bac_arc"/>
</dbReference>
<keyword evidence="13" id="KW-1185">Reference proteome</keyword>
<comment type="cofactor">
    <cofactor evidence="10">
        <name>FAD</name>
        <dbReference type="ChEBI" id="CHEBI:57692"/>
    </cofactor>
    <text evidence="10">Binds 1 FAD per subunit.</text>
</comment>
<evidence type="ECO:0000256" key="1">
    <source>
        <dbReference type="ARBA" id="ARBA00004739"/>
    </source>
</evidence>
<evidence type="ECO:0000259" key="11">
    <source>
        <dbReference type="Pfam" id="PF01619"/>
    </source>
</evidence>
<dbReference type="PANTHER" id="PTHR13914">
    <property type="entry name" value="PROLINE OXIDASE"/>
    <property type="match status" value="1"/>
</dbReference>
<evidence type="ECO:0000256" key="4">
    <source>
        <dbReference type="ARBA" id="ARBA00022741"/>
    </source>
</evidence>
<organism evidence="12 13">
    <name type="scientific">Mycobacterium riyadhense</name>
    <dbReference type="NCBI Taxonomy" id="486698"/>
    <lineage>
        <taxon>Bacteria</taxon>
        <taxon>Bacillati</taxon>
        <taxon>Actinomycetota</taxon>
        <taxon>Actinomycetes</taxon>
        <taxon>Mycobacteriales</taxon>
        <taxon>Mycobacteriaceae</taxon>
        <taxon>Mycobacterium</taxon>
    </lineage>
</organism>
<evidence type="ECO:0000256" key="8">
    <source>
        <dbReference type="ARBA" id="ARBA00048779"/>
    </source>
</evidence>
<dbReference type="UniPathway" id="UPA00261">
    <property type="reaction ID" value="UER00373"/>
</dbReference>